<gene>
    <name evidence="1" type="ORF">ILEXP_LOCUS8167</name>
</gene>
<dbReference type="AlphaFoldDB" id="A0ABC8R6M9"/>
<accession>A0ABC8R6M9</accession>
<dbReference type="Proteomes" id="UP001642360">
    <property type="component" value="Unassembled WGS sequence"/>
</dbReference>
<proteinExistence type="predicted"/>
<organism evidence="1 2">
    <name type="scientific">Ilex paraguariensis</name>
    <name type="common">yerba mate</name>
    <dbReference type="NCBI Taxonomy" id="185542"/>
    <lineage>
        <taxon>Eukaryota</taxon>
        <taxon>Viridiplantae</taxon>
        <taxon>Streptophyta</taxon>
        <taxon>Embryophyta</taxon>
        <taxon>Tracheophyta</taxon>
        <taxon>Spermatophyta</taxon>
        <taxon>Magnoliopsida</taxon>
        <taxon>eudicotyledons</taxon>
        <taxon>Gunneridae</taxon>
        <taxon>Pentapetalae</taxon>
        <taxon>asterids</taxon>
        <taxon>campanulids</taxon>
        <taxon>Aquifoliales</taxon>
        <taxon>Aquifoliaceae</taxon>
        <taxon>Ilex</taxon>
    </lineage>
</organism>
<dbReference type="EMBL" id="CAUOFW020001059">
    <property type="protein sequence ID" value="CAK9140660.1"/>
    <property type="molecule type" value="Genomic_DNA"/>
</dbReference>
<evidence type="ECO:0000313" key="1">
    <source>
        <dbReference type="EMBL" id="CAK9140660.1"/>
    </source>
</evidence>
<reference evidence="1 2" key="1">
    <citation type="submission" date="2024-02" db="EMBL/GenBank/DDBJ databases">
        <authorList>
            <person name="Vignale AGUSTIN F."/>
            <person name="Sosa J E."/>
            <person name="Modenutti C."/>
        </authorList>
    </citation>
    <scope>NUCLEOTIDE SEQUENCE [LARGE SCALE GENOMIC DNA]</scope>
</reference>
<sequence length="172" mass="19230">MGFVILPGESPICRLDLLLGSRCYISFCGDGFMLILYWGTEVWFMIAMEDDLVCGLIYWSVCGQRFWSSGFAWHYAFDWKITVTPGPVQYAYCKDKKDVNRGDRGYEWLLDVAAGAKAKGGRRVVEDEREIPQDRSLSSCSCPGLSLARERPCGPSNTYSARPLLGGSSDLL</sequence>
<keyword evidence="2" id="KW-1185">Reference proteome</keyword>
<evidence type="ECO:0000313" key="2">
    <source>
        <dbReference type="Proteomes" id="UP001642360"/>
    </source>
</evidence>
<name>A0ABC8R6M9_9AQUA</name>
<protein>
    <submittedName>
        <fullName evidence="1">Uncharacterized protein</fullName>
    </submittedName>
</protein>
<comment type="caution">
    <text evidence="1">The sequence shown here is derived from an EMBL/GenBank/DDBJ whole genome shotgun (WGS) entry which is preliminary data.</text>
</comment>